<evidence type="ECO:0000313" key="4">
    <source>
        <dbReference type="Proteomes" id="UP000653002"/>
    </source>
</evidence>
<dbReference type="Gene3D" id="3.40.50.150">
    <property type="entry name" value="Vaccinia Virus protein VP39"/>
    <property type="match status" value="1"/>
</dbReference>
<dbReference type="InterPro" id="IPR029063">
    <property type="entry name" value="SAM-dependent_MTases_sf"/>
</dbReference>
<accession>A0A8I0L9I6</accession>
<protein>
    <submittedName>
        <fullName evidence="3">Methyltransferase domain-containing protein</fullName>
    </submittedName>
</protein>
<sequence length="90" mass="9274">CTVLDVACGTGVLFGDYVKRGAARITAVDLSPEMAARAAEKAAGTQITVVCGDVEDSAAVRDSGPYDVVMVYNAFPHFPDPAGLIRTLAG</sequence>
<comment type="caution">
    <text evidence="3">The sequence shown here is derived from an EMBL/GenBank/DDBJ whole genome shotgun (WGS) entry which is preliminary data.</text>
</comment>
<keyword evidence="1 3" id="KW-0808">Transferase</keyword>
<dbReference type="EMBL" id="JAABFR010001966">
    <property type="protein sequence ID" value="MBD4339056.1"/>
    <property type="molecule type" value="Genomic_DNA"/>
</dbReference>
<dbReference type="AlphaFoldDB" id="A0A8I0L9I6"/>
<evidence type="ECO:0000259" key="2">
    <source>
        <dbReference type="Pfam" id="PF13649"/>
    </source>
</evidence>
<dbReference type="PANTHER" id="PTHR43861">
    <property type="entry name" value="TRANS-ACONITATE 2-METHYLTRANSFERASE-RELATED"/>
    <property type="match status" value="1"/>
</dbReference>
<dbReference type="GO" id="GO:0008168">
    <property type="term" value="F:methyltransferase activity"/>
    <property type="evidence" value="ECO:0007669"/>
    <property type="project" value="UniProtKB-KW"/>
</dbReference>
<dbReference type="Pfam" id="PF13649">
    <property type="entry name" value="Methyltransf_25"/>
    <property type="match status" value="1"/>
</dbReference>
<dbReference type="GO" id="GO:0032259">
    <property type="term" value="P:methylation"/>
    <property type="evidence" value="ECO:0007669"/>
    <property type="project" value="UniProtKB-KW"/>
</dbReference>
<dbReference type="InterPro" id="IPR041698">
    <property type="entry name" value="Methyltransf_25"/>
</dbReference>
<proteinExistence type="predicted"/>
<organism evidence="3 4">
    <name type="scientific">Xanthomonas citri pv. citri</name>
    <dbReference type="NCBI Taxonomy" id="611301"/>
    <lineage>
        <taxon>Bacteria</taxon>
        <taxon>Pseudomonadati</taxon>
        <taxon>Pseudomonadota</taxon>
        <taxon>Gammaproteobacteria</taxon>
        <taxon>Lysobacterales</taxon>
        <taxon>Lysobacteraceae</taxon>
        <taxon>Xanthomonas</taxon>
    </lineage>
</organism>
<feature type="non-terminal residue" evidence="3">
    <location>
        <position position="1"/>
    </location>
</feature>
<dbReference type="CDD" id="cd02440">
    <property type="entry name" value="AdoMet_MTases"/>
    <property type="match status" value="1"/>
</dbReference>
<feature type="domain" description="Methyltransferase" evidence="2">
    <location>
        <begin position="3"/>
        <end position="82"/>
    </location>
</feature>
<dbReference type="SUPFAM" id="SSF53335">
    <property type="entry name" value="S-adenosyl-L-methionine-dependent methyltransferases"/>
    <property type="match status" value="1"/>
</dbReference>
<gene>
    <name evidence="3" type="ORF">GUH15_23975</name>
</gene>
<reference evidence="3" key="1">
    <citation type="submission" date="2020-01" db="EMBL/GenBank/DDBJ databases">
        <authorList>
            <person name="Richard D."/>
        </authorList>
    </citation>
    <scope>NUCLEOTIDE SEQUENCE</scope>
    <source>
        <strain evidence="3">JP541</strain>
    </source>
</reference>
<feature type="non-terminal residue" evidence="3">
    <location>
        <position position="90"/>
    </location>
</feature>
<evidence type="ECO:0000313" key="3">
    <source>
        <dbReference type="EMBL" id="MBD4339056.1"/>
    </source>
</evidence>
<dbReference type="Proteomes" id="UP000653002">
    <property type="component" value="Unassembled WGS sequence"/>
</dbReference>
<evidence type="ECO:0000256" key="1">
    <source>
        <dbReference type="ARBA" id="ARBA00022679"/>
    </source>
</evidence>
<name>A0A8I0L9I6_XANCI</name>
<keyword evidence="3" id="KW-0489">Methyltransferase</keyword>